<dbReference type="InterPro" id="IPR036291">
    <property type="entry name" value="NAD(P)-bd_dom_sf"/>
</dbReference>
<dbReference type="Gene3D" id="3.40.50.720">
    <property type="entry name" value="NAD(P)-binding Rossmann-like Domain"/>
    <property type="match status" value="1"/>
</dbReference>
<dbReference type="PRINTS" id="PR00081">
    <property type="entry name" value="GDHRDH"/>
</dbReference>
<dbReference type="PRINTS" id="PR00080">
    <property type="entry name" value="SDRFAMILY"/>
</dbReference>
<dbReference type="InterPro" id="IPR002347">
    <property type="entry name" value="SDR_fam"/>
</dbReference>
<evidence type="ECO:0000313" key="5">
    <source>
        <dbReference type="Proteomes" id="UP000244722"/>
    </source>
</evidence>
<sequence>MSSSSPQSRLLQVAGHIGGSGGGDGEGGLPPVPMVAGDSVGPRLTGKVAIITGCNSAIGIGRATALQYAHNNPKALFICDISNTNLPALESELNSLAPNVKIHARTFDAADEASVAAVVQEALDKYARLDIFFANAGALGAVKLLGDITAEEFMETLKINTLSVFLAAKYAGKAMQVVGREKKIPGGSIIATASTAGVRSGAGPTHYSASKAAVINIMQTSAFQLAGTNIRCNAICPGITETGMTSRVWEVARKRGTEGKIGQINPLMRGAVSDEIARVALFLGSDESSYVNAQFWLVDGGLSGSYPTAPGKFF</sequence>
<dbReference type="FunFam" id="3.40.50.720:FF:000084">
    <property type="entry name" value="Short-chain dehydrogenase reductase"/>
    <property type="match status" value="1"/>
</dbReference>
<dbReference type="GO" id="GO:0016491">
    <property type="term" value="F:oxidoreductase activity"/>
    <property type="evidence" value="ECO:0007669"/>
    <property type="project" value="UniProtKB-KW"/>
</dbReference>
<dbReference type="PANTHER" id="PTHR43180">
    <property type="entry name" value="3-OXOACYL-(ACYL-CARRIER-PROTEIN) REDUCTASE (AFU_ORTHOLOGUE AFUA_6G11210)"/>
    <property type="match status" value="1"/>
</dbReference>
<dbReference type="STRING" id="42251.A0A2T6ZVD6"/>
<evidence type="ECO:0000256" key="1">
    <source>
        <dbReference type="ARBA" id="ARBA00006484"/>
    </source>
</evidence>
<keyword evidence="2" id="KW-0521">NADP</keyword>
<dbReference type="Pfam" id="PF13561">
    <property type="entry name" value="adh_short_C2"/>
    <property type="match status" value="1"/>
</dbReference>
<protein>
    <recommendedName>
        <fullName evidence="6">3-oxoacyl-reductase</fullName>
    </recommendedName>
</protein>
<dbReference type="Proteomes" id="UP000244722">
    <property type="component" value="Unassembled WGS sequence"/>
</dbReference>
<accession>A0A2T6ZVD6</accession>
<reference evidence="4 5" key="1">
    <citation type="submission" date="2017-04" db="EMBL/GenBank/DDBJ databases">
        <title>Draft genome sequence of Tuber borchii Vittad., a whitish edible truffle.</title>
        <authorList>
            <consortium name="DOE Joint Genome Institute"/>
            <person name="Murat C."/>
            <person name="Kuo A."/>
            <person name="Barry K.W."/>
            <person name="Clum A."/>
            <person name="Dockter R.B."/>
            <person name="Fauchery L."/>
            <person name="Iotti M."/>
            <person name="Kohler A."/>
            <person name="Labutti K."/>
            <person name="Lindquist E.A."/>
            <person name="Lipzen A."/>
            <person name="Ohm R.A."/>
            <person name="Wang M."/>
            <person name="Grigoriev I.V."/>
            <person name="Zambonelli A."/>
            <person name="Martin F.M."/>
        </authorList>
    </citation>
    <scope>NUCLEOTIDE SEQUENCE [LARGE SCALE GENOMIC DNA]</scope>
    <source>
        <strain evidence="4 5">Tbo3840</strain>
    </source>
</reference>
<keyword evidence="5" id="KW-1185">Reference proteome</keyword>
<evidence type="ECO:0008006" key="6">
    <source>
        <dbReference type="Google" id="ProtNLM"/>
    </source>
</evidence>
<dbReference type="PANTHER" id="PTHR43180:SF66">
    <property type="entry name" value="SHORT-CHAIN DEHYDROGENASE_REDUCTASE FAMILY PROTEIN"/>
    <property type="match status" value="1"/>
</dbReference>
<dbReference type="AlphaFoldDB" id="A0A2T6ZVD6"/>
<organism evidence="4 5">
    <name type="scientific">Tuber borchii</name>
    <name type="common">White truffle</name>
    <dbReference type="NCBI Taxonomy" id="42251"/>
    <lineage>
        <taxon>Eukaryota</taxon>
        <taxon>Fungi</taxon>
        <taxon>Dikarya</taxon>
        <taxon>Ascomycota</taxon>
        <taxon>Pezizomycotina</taxon>
        <taxon>Pezizomycetes</taxon>
        <taxon>Pezizales</taxon>
        <taxon>Tuberaceae</taxon>
        <taxon>Tuber</taxon>
    </lineage>
</organism>
<dbReference type="EMBL" id="NESQ01000092">
    <property type="protein sequence ID" value="PUU79461.1"/>
    <property type="molecule type" value="Genomic_DNA"/>
</dbReference>
<evidence type="ECO:0000256" key="3">
    <source>
        <dbReference type="ARBA" id="ARBA00023002"/>
    </source>
</evidence>
<dbReference type="OrthoDB" id="4131217at2759"/>
<dbReference type="SUPFAM" id="SSF51735">
    <property type="entry name" value="NAD(P)-binding Rossmann-fold domains"/>
    <property type="match status" value="1"/>
</dbReference>
<proteinExistence type="inferred from homology"/>
<evidence type="ECO:0000313" key="4">
    <source>
        <dbReference type="EMBL" id="PUU79461.1"/>
    </source>
</evidence>
<gene>
    <name evidence="4" type="ORF">B9Z19DRAFT_1081783</name>
</gene>
<comment type="similarity">
    <text evidence="1">Belongs to the short-chain dehydrogenases/reductases (SDR) family.</text>
</comment>
<keyword evidence="3" id="KW-0560">Oxidoreductase</keyword>
<comment type="caution">
    <text evidence="4">The sequence shown here is derived from an EMBL/GenBank/DDBJ whole genome shotgun (WGS) entry which is preliminary data.</text>
</comment>
<dbReference type="CDD" id="cd05233">
    <property type="entry name" value="SDR_c"/>
    <property type="match status" value="1"/>
</dbReference>
<name>A0A2T6ZVD6_TUBBO</name>
<evidence type="ECO:0000256" key="2">
    <source>
        <dbReference type="ARBA" id="ARBA00022857"/>
    </source>
</evidence>